<dbReference type="EMBL" id="FXAO01000001">
    <property type="protein sequence ID" value="SMG12693.1"/>
    <property type="molecule type" value="Genomic_DNA"/>
</dbReference>
<accession>A0A1X7IEN5</accession>
<organism evidence="9 10">
    <name type="scientific">Arenibacter troitsensis</name>
    <dbReference type="NCBI Taxonomy" id="188872"/>
    <lineage>
        <taxon>Bacteria</taxon>
        <taxon>Pseudomonadati</taxon>
        <taxon>Bacteroidota</taxon>
        <taxon>Flavobacteriia</taxon>
        <taxon>Flavobacteriales</taxon>
        <taxon>Flavobacteriaceae</taxon>
        <taxon>Arenibacter</taxon>
    </lineage>
</organism>
<dbReference type="PRINTS" id="PR00344">
    <property type="entry name" value="BCTRLSENSOR"/>
</dbReference>
<evidence type="ECO:0000256" key="3">
    <source>
        <dbReference type="ARBA" id="ARBA00022553"/>
    </source>
</evidence>
<dbReference type="PROSITE" id="PS50113">
    <property type="entry name" value="PAC"/>
    <property type="match status" value="3"/>
</dbReference>
<dbReference type="InterPro" id="IPR005467">
    <property type="entry name" value="His_kinase_dom"/>
</dbReference>
<dbReference type="GO" id="GO:0000155">
    <property type="term" value="F:phosphorelay sensor kinase activity"/>
    <property type="evidence" value="ECO:0007669"/>
    <property type="project" value="InterPro"/>
</dbReference>
<dbReference type="InterPro" id="IPR001610">
    <property type="entry name" value="PAC"/>
</dbReference>
<dbReference type="Pfam" id="PF02518">
    <property type="entry name" value="HATPase_c"/>
    <property type="match status" value="1"/>
</dbReference>
<dbReference type="AlphaFoldDB" id="A0A1X7IEN5"/>
<evidence type="ECO:0000259" key="8">
    <source>
        <dbReference type="PROSITE" id="PS50113"/>
    </source>
</evidence>
<dbReference type="SUPFAM" id="SSF55874">
    <property type="entry name" value="ATPase domain of HSP90 chaperone/DNA topoisomerase II/histidine kinase"/>
    <property type="match status" value="1"/>
</dbReference>
<keyword evidence="5" id="KW-0418">Kinase</keyword>
<evidence type="ECO:0000256" key="4">
    <source>
        <dbReference type="ARBA" id="ARBA00022679"/>
    </source>
</evidence>
<dbReference type="PANTHER" id="PTHR43304:SF1">
    <property type="entry name" value="PAC DOMAIN-CONTAINING PROTEIN"/>
    <property type="match status" value="1"/>
</dbReference>
<feature type="domain" description="Histidine kinase" evidence="6">
    <location>
        <begin position="578"/>
        <end position="787"/>
    </location>
</feature>
<dbReference type="SUPFAM" id="SSF55785">
    <property type="entry name" value="PYP-like sensor domain (PAS domain)"/>
    <property type="match status" value="4"/>
</dbReference>
<dbReference type="EC" id="2.7.13.3" evidence="2"/>
<dbReference type="InterPro" id="IPR000700">
    <property type="entry name" value="PAS-assoc_C"/>
</dbReference>
<dbReference type="SMART" id="SM00388">
    <property type="entry name" value="HisKA"/>
    <property type="match status" value="1"/>
</dbReference>
<dbReference type="RefSeq" id="WP_085496162.1">
    <property type="nucleotide sequence ID" value="NZ_FXAO01000001.1"/>
</dbReference>
<keyword evidence="10" id="KW-1185">Reference proteome</keyword>
<dbReference type="SUPFAM" id="SSF47384">
    <property type="entry name" value="Homodimeric domain of signal transducing histidine kinase"/>
    <property type="match status" value="1"/>
</dbReference>
<dbReference type="InterPro" id="IPR036097">
    <property type="entry name" value="HisK_dim/P_sf"/>
</dbReference>
<dbReference type="SMART" id="SM00091">
    <property type="entry name" value="PAS"/>
    <property type="match status" value="4"/>
</dbReference>
<evidence type="ECO:0000256" key="5">
    <source>
        <dbReference type="ARBA" id="ARBA00022777"/>
    </source>
</evidence>
<dbReference type="InterPro" id="IPR013767">
    <property type="entry name" value="PAS_fold"/>
</dbReference>
<evidence type="ECO:0000259" key="7">
    <source>
        <dbReference type="PROSITE" id="PS50112"/>
    </source>
</evidence>
<dbReference type="NCBIfam" id="TIGR00229">
    <property type="entry name" value="sensory_box"/>
    <property type="match status" value="3"/>
</dbReference>
<dbReference type="SMART" id="SM00387">
    <property type="entry name" value="HATPase_c"/>
    <property type="match status" value="1"/>
</dbReference>
<dbReference type="PANTHER" id="PTHR43304">
    <property type="entry name" value="PHYTOCHROME-LIKE PROTEIN CPH1"/>
    <property type="match status" value="1"/>
</dbReference>
<dbReference type="InterPro" id="IPR036890">
    <property type="entry name" value="HATPase_C_sf"/>
</dbReference>
<feature type="domain" description="PAS" evidence="7">
    <location>
        <begin position="196"/>
        <end position="235"/>
    </location>
</feature>
<dbReference type="Proteomes" id="UP000193420">
    <property type="component" value="Unassembled WGS sequence"/>
</dbReference>
<dbReference type="PROSITE" id="PS50112">
    <property type="entry name" value="PAS"/>
    <property type="match status" value="2"/>
</dbReference>
<reference evidence="10" key="1">
    <citation type="submission" date="2017-04" db="EMBL/GenBank/DDBJ databases">
        <authorList>
            <person name="Varghese N."/>
            <person name="Submissions S."/>
        </authorList>
    </citation>
    <scope>NUCLEOTIDE SEQUENCE [LARGE SCALE GENOMIC DNA]</scope>
    <source>
        <strain evidence="10">DSM 19835</strain>
    </source>
</reference>
<feature type="domain" description="PAC" evidence="8">
    <location>
        <begin position="128"/>
        <end position="180"/>
    </location>
</feature>
<dbReference type="Pfam" id="PF00989">
    <property type="entry name" value="PAS"/>
    <property type="match status" value="1"/>
</dbReference>
<gene>
    <name evidence="9" type="ORF">SAMN03080602_00702</name>
</gene>
<dbReference type="Gene3D" id="3.30.565.10">
    <property type="entry name" value="Histidine kinase-like ATPase, C-terminal domain"/>
    <property type="match status" value="1"/>
</dbReference>
<dbReference type="Pfam" id="PF00512">
    <property type="entry name" value="HisKA"/>
    <property type="match status" value="1"/>
</dbReference>
<dbReference type="InterPro" id="IPR003594">
    <property type="entry name" value="HATPase_dom"/>
</dbReference>
<keyword evidence="3" id="KW-0597">Phosphoprotein</keyword>
<feature type="domain" description="PAS" evidence="7">
    <location>
        <begin position="436"/>
        <end position="506"/>
    </location>
</feature>
<dbReference type="PROSITE" id="PS50109">
    <property type="entry name" value="HIS_KIN"/>
    <property type="match status" value="1"/>
</dbReference>
<name>A0A1X7IEN5_9FLAO</name>
<dbReference type="Gene3D" id="3.30.450.20">
    <property type="entry name" value="PAS domain"/>
    <property type="match status" value="4"/>
</dbReference>
<feature type="domain" description="PAC" evidence="8">
    <location>
        <begin position="254"/>
        <end position="306"/>
    </location>
</feature>
<feature type="domain" description="PAC" evidence="8">
    <location>
        <begin position="508"/>
        <end position="560"/>
    </location>
</feature>
<evidence type="ECO:0000259" key="6">
    <source>
        <dbReference type="PROSITE" id="PS50109"/>
    </source>
</evidence>
<dbReference type="Pfam" id="PF08447">
    <property type="entry name" value="PAS_3"/>
    <property type="match status" value="1"/>
</dbReference>
<evidence type="ECO:0000256" key="2">
    <source>
        <dbReference type="ARBA" id="ARBA00012438"/>
    </source>
</evidence>
<dbReference type="InterPro" id="IPR035965">
    <property type="entry name" value="PAS-like_dom_sf"/>
</dbReference>
<comment type="catalytic activity">
    <reaction evidence="1">
        <text>ATP + protein L-histidine = ADP + protein N-phospho-L-histidine.</text>
        <dbReference type="EC" id="2.7.13.3"/>
    </reaction>
</comment>
<dbReference type="Pfam" id="PF13426">
    <property type="entry name" value="PAS_9"/>
    <property type="match status" value="2"/>
</dbReference>
<dbReference type="OrthoDB" id="9781208at2"/>
<dbReference type="GO" id="GO:0006355">
    <property type="term" value="P:regulation of DNA-templated transcription"/>
    <property type="evidence" value="ECO:0007669"/>
    <property type="project" value="InterPro"/>
</dbReference>
<dbReference type="CDD" id="cd00082">
    <property type="entry name" value="HisKA"/>
    <property type="match status" value="1"/>
</dbReference>
<proteinExistence type="predicted"/>
<dbReference type="InterPro" id="IPR004358">
    <property type="entry name" value="Sig_transdc_His_kin-like_C"/>
</dbReference>
<evidence type="ECO:0000313" key="9">
    <source>
        <dbReference type="EMBL" id="SMG12693.1"/>
    </source>
</evidence>
<dbReference type="SMART" id="SM00086">
    <property type="entry name" value="PAC"/>
    <property type="match status" value="3"/>
</dbReference>
<dbReference type="InterPro" id="IPR000014">
    <property type="entry name" value="PAS"/>
</dbReference>
<dbReference type="Gene3D" id="1.10.287.130">
    <property type="match status" value="1"/>
</dbReference>
<evidence type="ECO:0000256" key="1">
    <source>
        <dbReference type="ARBA" id="ARBA00000085"/>
    </source>
</evidence>
<sequence>MDSKQEIILLKKALERQKKARIQAEKILEIKSKELYDTSFHLKQANHKLESLLNKKTAALNGSFLDIIDPYVIMDLKANVINMNLSAKEFLGYDHTVEPVNLTQLVHKDYLDYTKESFQILIKAGTIKNYRAKIILKNKEERYVQINSSLIYDQDRKPIAAQGIIRDISQETEIKHLLAEQKKQLNIIVENSPLGIALTVKGKIIKANPSFCNLLGYSTNELKNQTIKDISEPVDSLDSTDKLVKMNDGEIDNFSCIRKYLRKDGSHLYAKTHISAVRNNQNEVEFQVTTIEDITKEMKAEEKLKASENRLSTLILNLQTGVLLENEDRKISLTNQLFCDLFQIPASPEQLIGADCVDAAEQNKSLFKNPDSFVARIEKILSDQVMVVSDELEMVDGRILERDYIPIFNNGEYKGHLWTYQDVTLSRNYNRTLEAQREKYSSIIANMNLGLIEVDNDDIIQMVNQSFCQMSAYSEQELLGKKAKEVINITDNTIINEKNQKRLEGKSDSYEIEVRDKNGSLKHWMISGAPRYNESGAIIGSIGIHLDITEQKLLQLEKLELVKELENSNKGLQEYAHIVSHDLKSPLRSIMALSTWMLEDYREVLDEAGQKNLQLMQDKIELMDNLISGILEYSTANSSNLVNSDIDLNCVVSDIIDSIYIPEHVTVAVPVKLPTVLADKTKIHQLFQNIIGNAVVHIEKEKGLVEVLCSETENYWQFTIKDNGVGIPEKYHTKIFEIFQSVGTNERSSGIGLSIVKKIVDRYNGRVWIDSQVGIGTNFHFTLQKIKNKQPVT</sequence>
<evidence type="ECO:0000313" key="10">
    <source>
        <dbReference type="Proteomes" id="UP000193420"/>
    </source>
</evidence>
<dbReference type="InterPro" id="IPR013655">
    <property type="entry name" value="PAS_fold_3"/>
</dbReference>
<protein>
    <recommendedName>
        <fullName evidence="2">histidine kinase</fullName>
        <ecNumber evidence="2">2.7.13.3</ecNumber>
    </recommendedName>
</protein>
<dbReference type="InterPro" id="IPR003661">
    <property type="entry name" value="HisK_dim/P_dom"/>
</dbReference>
<dbReference type="CDD" id="cd00130">
    <property type="entry name" value="PAS"/>
    <property type="match status" value="2"/>
</dbReference>
<dbReference type="InterPro" id="IPR052162">
    <property type="entry name" value="Sensor_kinase/Photoreceptor"/>
</dbReference>
<keyword evidence="4" id="KW-0808">Transferase</keyword>
<dbReference type="STRING" id="188872.SAMN03080602_00702"/>